<dbReference type="InterPro" id="IPR036390">
    <property type="entry name" value="WH_DNA-bd_sf"/>
</dbReference>
<organism evidence="6 7">
    <name type="scientific">Azohydromonas lata</name>
    <dbReference type="NCBI Taxonomy" id="45677"/>
    <lineage>
        <taxon>Bacteria</taxon>
        <taxon>Pseudomonadati</taxon>
        <taxon>Pseudomonadota</taxon>
        <taxon>Betaproteobacteria</taxon>
        <taxon>Burkholderiales</taxon>
        <taxon>Sphaerotilaceae</taxon>
        <taxon>Azohydromonas</taxon>
    </lineage>
</organism>
<evidence type="ECO:0000256" key="3">
    <source>
        <dbReference type="ARBA" id="ARBA00023125"/>
    </source>
</evidence>
<dbReference type="PROSITE" id="PS50931">
    <property type="entry name" value="HTH_LYSR"/>
    <property type="match status" value="1"/>
</dbReference>
<dbReference type="InterPro" id="IPR005119">
    <property type="entry name" value="LysR_subst-bd"/>
</dbReference>
<dbReference type="InterPro" id="IPR036388">
    <property type="entry name" value="WH-like_DNA-bd_sf"/>
</dbReference>
<comment type="similarity">
    <text evidence="1">Belongs to the LysR transcriptional regulatory family.</text>
</comment>
<evidence type="ECO:0000256" key="2">
    <source>
        <dbReference type="ARBA" id="ARBA00023015"/>
    </source>
</evidence>
<dbReference type="Pfam" id="PF00126">
    <property type="entry name" value="HTH_1"/>
    <property type="match status" value="1"/>
</dbReference>
<gene>
    <name evidence="6" type="ORF">SM757_16000</name>
</gene>
<proteinExistence type="inferred from homology"/>
<dbReference type="EMBL" id="JAXOJX010000025">
    <property type="protein sequence ID" value="MDZ5458079.1"/>
    <property type="molecule type" value="Genomic_DNA"/>
</dbReference>
<dbReference type="Gene3D" id="3.40.190.290">
    <property type="match status" value="1"/>
</dbReference>
<dbReference type="Gene3D" id="1.10.10.10">
    <property type="entry name" value="Winged helix-like DNA-binding domain superfamily/Winged helix DNA-binding domain"/>
    <property type="match status" value="1"/>
</dbReference>
<keyword evidence="4" id="KW-0804">Transcription</keyword>
<evidence type="ECO:0000313" key="6">
    <source>
        <dbReference type="EMBL" id="MDZ5458079.1"/>
    </source>
</evidence>
<evidence type="ECO:0000256" key="4">
    <source>
        <dbReference type="ARBA" id="ARBA00023163"/>
    </source>
</evidence>
<dbReference type="Pfam" id="PF03466">
    <property type="entry name" value="LysR_substrate"/>
    <property type="match status" value="1"/>
</dbReference>
<dbReference type="RefSeq" id="WP_322466255.1">
    <property type="nucleotide sequence ID" value="NZ_JAXOJX010000025.1"/>
</dbReference>
<dbReference type="InterPro" id="IPR000847">
    <property type="entry name" value="LysR_HTH_N"/>
</dbReference>
<evidence type="ECO:0000313" key="7">
    <source>
        <dbReference type="Proteomes" id="UP001293718"/>
    </source>
</evidence>
<protein>
    <submittedName>
        <fullName evidence="6">LysR family transcriptional regulator</fullName>
    </submittedName>
</protein>
<dbReference type="PANTHER" id="PTHR30126">
    <property type="entry name" value="HTH-TYPE TRANSCRIPTIONAL REGULATOR"/>
    <property type="match status" value="1"/>
</dbReference>
<evidence type="ECO:0000259" key="5">
    <source>
        <dbReference type="PROSITE" id="PS50931"/>
    </source>
</evidence>
<name>A0ABU5IH18_9BURK</name>
<dbReference type="Proteomes" id="UP001293718">
    <property type="component" value="Unassembled WGS sequence"/>
</dbReference>
<dbReference type="SUPFAM" id="SSF46785">
    <property type="entry name" value="Winged helix' DNA-binding domain"/>
    <property type="match status" value="1"/>
</dbReference>
<evidence type="ECO:0000256" key="1">
    <source>
        <dbReference type="ARBA" id="ARBA00009437"/>
    </source>
</evidence>
<sequence>MGKLTLEGLELLDAIARKGSFSAAADELHKVPSTISYTVARLEQDLQVQLFTRNGPRVEITEAGRELVRDGRLLLQAASDLECRVQRVAAGWESTFQLAVDSMVPTEILAPHMAAFCEVADATRLRVQEEALTGTWESLLQARCDLALATGAGPAGGGYLAREVAQVPFWFCIAPFHPLAREDEPLTEAQIRRHRGVVVADSARQLPVRSAGLLSGQQTITVPTLRAKLRLQAEGLGVGYLPAPCVQGLLQAGVLVRKRVENERTPETMSVAWRVGAQGKALEWWRQRLADKDAIAALLASVGRSYAAAHG</sequence>
<keyword evidence="3" id="KW-0238">DNA-binding</keyword>
<comment type="caution">
    <text evidence="6">The sequence shown here is derived from an EMBL/GenBank/DDBJ whole genome shotgun (WGS) entry which is preliminary data.</text>
</comment>
<keyword evidence="2" id="KW-0805">Transcription regulation</keyword>
<feature type="domain" description="HTH lysR-type" evidence="5">
    <location>
        <begin position="4"/>
        <end position="61"/>
    </location>
</feature>
<keyword evidence="7" id="KW-1185">Reference proteome</keyword>
<dbReference type="SUPFAM" id="SSF53850">
    <property type="entry name" value="Periplasmic binding protein-like II"/>
    <property type="match status" value="1"/>
</dbReference>
<reference evidence="6 7" key="1">
    <citation type="submission" date="2023-11" db="EMBL/GenBank/DDBJ databases">
        <title>Draft genome of Azohydromonas lata strain H1 (DSM1123), a polyhydroxyalkanoate producer.</title>
        <authorList>
            <person name="Traversa D."/>
            <person name="D'Addabbo P."/>
            <person name="Pazzani C."/>
            <person name="Manzari C."/>
            <person name="Chiara M."/>
            <person name="Scrascia M."/>
        </authorList>
    </citation>
    <scope>NUCLEOTIDE SEQUENCE [LARGE SCALE GENOMIC DNA]</scope>
    <source>
        <strain evidence="6 7">H1</strain>
    </source>
</reference>
<accession>A0ABU5IH18</accession>
<dbReference type="PANTHER" id="PTHR30126:SF4">
    <property type="entry name" value="LYSR FAMILY TRANSCRIPTIONAL REGULATOR"/>
    <property type="match status" value="1"/>
</dbReference>